<evidence type="ECO:0000256" key="2">
    <source>
        <dbReference type="SAM" id="SignalP"/>
    </source>
</evidence>
<dbReference type="PROSITE" id="PS51318">
    <property type="entry name" value="TAT"/>
    <property type="match status" value="1"/>
</dbReference>
<comment type="caution">
    <text evidence="3">The sequence shown here is derived from an EMBL/GenBank/DDBJ whole genome shotgun (WGS) entry which is preliminary data.</text>
</comment>
<feature type="chain" id="PRO_5045757313" evidence="2">
    <location>
        <begin position="27"/>
        <end position="368"/>
    </location>
</feature>
<dbReference type="Gene3D" id="3.40.190.170">
    <property type="entry name" value="Bacterial extracellular solute-binding protein, family 7"/>
    <property type="match status" value="1"/>
</dbReference>
<dbReference type="Proteomes" id="UP000766336">
    <property type="component" value="Unassembled WGS sequence"/>
</dbReference>
<keyword evidence="1 2" id="KW-0732">Signal</keyword>
<protein>
    <submittedName>
        <fullName evidence="3">TRAP transporter substrate-binding protein</fullName>
    </submittedName>
</protein>
<dbReference type="InterPro" id="IPR018389">
    <property type="entry name" value="DctP_fam"/>
</dbReference>
<dbReference type="EMBL" id="JAHCDA010000002">
    <property type="protein sequence ID" value="MBS7812161.1"/>
    <property type="molecule type" value="Genomic_DNA"/>
</dbReference>
<name>A0ABS5QEN5_9PROT</name>
<dbReference type="InterPro" id="IPR041722">
    <property type="entry name" value="TakP/all3028"/>
</dbReference>
<dbReference type="Gene3D" id="3.40.190.10">
    <property type="entry name" value="Periplasmic binding protein-like II"/>
    <property type="match status" value="1"/>
</dbReference>
<reference evidence="3 4" key="1">
    <citation type="submission" date="2021-05" db="EMBL/GenBank/DDBJ databases">
        <title>Roseococcus sp. XZZS9, whole genome shotgun sequencing project.</title>
        <authorList>
            <person name="Zhao G."/>
            <person name="Shen L."/>
        </authorList>
    </citation>
    <scope>NUCLEOTIDE SEQUENCE [LARGE SCALE GENOMIC DNA]</scope>
    <source>
        <strain evidence="3 4">XZZS9</strain>
    </source>
</reference>
<dbReference type="Pfam" id="PF03480">
    <property type="entry name" value="DctP"/>
    <property type="match status" value="1"/>
</dbReference>
<sequence length="368" mass="40738">MNRRRIVAGTAAGALGAAGLAAPALAQAMPEIRWRCASSFPKSLDTIFGAGEHVAKRVLALTDGKFQIRVFGAGELVPALEVANAVTGGTVDCGHTASYYFVGKDPTFTFDATWPFGFNFRQINAWLEHGGGRQILREFFEPMNIVSMPAGNTGAQMGGWFRREIRTPEDLRGLKFRVGGFAGNVLAKLGVVPQQIAGGDIYPALERGTIDAAEWVGPYDDEKLGFNRVAPYYYYPGWWEGGLNLSFYSNKQRYDALPTLYKEALESACRDATIETMAKYDAVNPPALRRLVGAGAQLRPFPRPVMEACYHAANELYAETSAANPLFKRIYDHTKAFREATLPWFRVAENTFDSFNYLMQSQEQQRRG</sequence>
<dbReference type="InterPro" id="IPR006311">
    <property type="entry name" value="TAT_signal"/>
</dbReference>
<dbReference type="PIRSF" id="PIRSF039026">
    <property type="entry name" value="SiaP"/>
    <property type="match status" value="1"/>
</dbReference>
<dbReference type="RefSeq" id="WP_213670790.1">
    <property type="nucleotide sequence ID" value="NZ_JAHCDA010000002.1"/>
</dbReference>
<gene>
    <name evidence="3" type="ORF">KHU32_14505</name>
</gene>
<dbReference type="CDD" id="cd13682">
    <property type="entry name" value="PBP2_TRAP_alpha-ketoacid"/>
    <property type="match status" value="1"/>
</dbReference>
<dbReference type="InterPro" id="IPR026289">
    <property type="entry name" value="SBP_TakP-like"/>
</dbReference>
<evidence type="ECO:0000313" key="3">
    <source>
        <dbReference type="EMBL" id="MBS7812161.1"/>
    </source>
</evidence>
<evidence type="ECO:0000313" key="4">
    <source>
        <dbReference type="Proteomes" id="UP000766336"/>
    </source>
</evidence>
<proteinExistence type="predicted"/>
<feature type="signal peptide" evidence="2">
    <location>
        <begin position="1"/>
        <end position="26"/>
    </location>
</feature>
<dbReference type="PANTHER" id="PTHR33376:SF5">
    <property type="entry name" value="EXTRACYTOPLASMIC SOLUTE RECEPTOR PROTEIN"/>
    <property type="match status" value="1"/>
</dbReference>
<organism evidence="3 4">
    <name type="scientific">Roseococcus pinisoli</name>
    <dbReference type="NCBI Taxonomy" id="2835040"/>
    <lineage>
        <taxon>Bacteria</taxon>
        <taxon>Pseudomonadati</taxon>
        <taxon>Pseudomonadota</taxon>
        <taxon>Alphaproteobacteria</taxon>
        <taxon>Acetobacterales</taxon>
        <taxon>Roseomonadaceae</taxon>
        <taxon>Roseococcus</taxon>
    </lineage>
</organism>
<dbReference type="InterPro" id="IPR038404">
    <property type="entry name" value="TRAP_DctP_sf"/>
</dbReference>
<dbReference type="PANTHER" id="PTHR33376">
    <property type="match status" value="1"/>
</dbReference>
<accession>A0ABS5QEN5</accession>
<evidence type="ECO:0000256" key="1">
    <source>
        <dbReference type="ARBA" id="ARBA00022729"/>
    </source>
</evidence>
<keyword evidence="4" id="KW-1185">Reference proteome</keyword>